<dbReference type="EMBL" id="LR216287">
    <property type="protein sequence ID" value="VFJ15029.1"/>
    <property type="molecule type" value="Genomic_DNA"/>
</dbReference>
<dbReference type="InterPro" id="IPR001943">
    <property type="entry name" value="UVR_dom"/>
</dbReference>
<dbReference type="KEGG" id="nfn:NFRAN_2707"/>
<dbReference type="InterPro" id="IPR036876">
    <property type="entry name" value="UVR_dom_sf"/>
</dbReference>
<dbReference type="Pfam" id="PF01541">
    <property type="entry name" value="GIY-YIG"/>
    <property type="match status" value="1"/>
</dbReference>
<keyword evidence="1" id="KW-0963">Cytoplasm</keyword>
<dbReference type="PANTHER" id="PTHR30562:SF1">
    <property type="entry name" value="UVRABC SYSTEM PROTEIN C"/>
    <property type="match status" value="1"/>
</dbReference>
<dbReference type="Pfam" id="PF02151">
    <property type="entry name" value="UVR"/>
    <property type="match status" value="1"/>
</dbReference>
<feature type="domain" description="UVR" evidence="7">
    <location>
        <begin position="213"/>
        <end position="248"/>
    </location>
</feature>
<dbReference type="Gene3D" id="4.10.860.10">
    <property type="entry name" value="UVR domain"/>
    <property type="match status" value="1"/>
</dbReference>
<dbReference type="InterPro" id="IPR050066">
    <property type="entry name" value="UvrABC_protein_C"/>
</dbReference>
<evidence type="ECO:0000256" key="5">
    <source>
        <dbReference type="ARBA" id="ARBA00023204"/>
    </source>
</evidence>
<organism evidence="10 11">
    <name type="scientific">Candidatus Nitrosocosmicus franklandianus</name>
    <dbReference type="NCBI Taxonomy" id="1798806"/>
    <lineage>
        <taxon>Archaea</taxon>
        <taxon>Nitrososphaerota</taxon>
        <taxon>Nitrososphaeria</taxon>
        <taxon>Nitrososphaerales</taxon>
        <taxon>Nitrososphaeraceae</taxon>
        <taxon>Candidatus Nitrosocosmicus</taxon>
    </lineage>
</organism>
<dbReference type="SUPFAM" id="SSF46600">
    <property type="entry name" value="C-terminal UvrC-binding domain of UvrB"/>
    <property type="match status" value="1"/>
</dbReference>
<dbReference type="SMART" id="SM00465">
    <property type="entry name" value="GIYc"/>
    <property type="match status" value="1"/>
</dbReference>
<keyword evidence="2" id="KW-0227">DNA damage</keyword>
<dbReference type="PROSITE" id="PS50151">
    <property type="entry name" value="UVR"/>
    <property type="match status" value="1"/>
</dbReference>
<feature type="coiled-coil region" evidence="6">
    <location>
        <begin position="202"/>
        <end position="229"/>
    </location>
</feature>
<proteinExistence type="predicted"/>
<dbReference type="NCBIfam" id="TIGR00194">
    <property type="entry name" value="uvrC"/>
    <property type="match status" value="1"/>
</dbReference>
<dbReference type="InterPro" id="IPR000305">
    <property type="entry name" value="GIY-YIG_endonuc"/>
</dbReference>
<evidence type="ECO:0000259" key="8">
    <source>
        <dbReference type="PROSITE" id="PS50164"/>
    </source>
</evidence>
<dbReference type="Proteomes" id="UP000294299">
    <property type="component" value="Chromosome NFRAN"/>
</dbReference>
<dbReference type="AlphaFoldDB" id="A0A484IFU6"/>
<evidence type="ECO:0000256" key="6">
    <source>
        <dbReference type="SAM" id="Coils"/>
    </source>
</evidence>
<keyword evidence="6" id="KW-0175">Coiled coil</keyword>
<keyword evidence="11" id="KW-1185">Reference proteome</keyword>
<evidence type="ECO:0000259" key="9">
    <source>
        <dbReference type="PROSITE" id="PS50165"/>
    </source>
</evidence>
<gene>
    <name evidence="10" type="primary">uvrC</name>
    <name evidence="10" type="ORF">NFRAN_2707</name>
</gene>
<dbReference type="FunFam" id="3.40.1440.10:FF:000001">
    <property type="entry name" value="UvrABC system protein C"/>
    <property type="match status" value="1"/>
</dbReference>
<dbReference type="InterPro" id="IPR038476">
    <property type="entry name" value="UvrC_RNase_H_dom_sf"/>
</dbReference>
<evidence type="ECO:0000256" key="2">
    <source>
        <dbReference type="ARBA" id="ARBA00022763"/>
    </source>
</evidence>
<evidence type="ECO:0000259" key="7">
    <source>
        <dbReference type="PROSITE" id="PS50151"/>
    </source>
</evidence>
<dbReference type="InterPro" id="IPR047296">
    <property type="entry name" value="GIY-YIG_UvrC_Cho"/>
</dbReference>
<dbReference type="GO" id="GO:0009381">
    <property type="term" value="F:excinuclease ABC activity"/>
    <property type="evidence" value="ECO:0007669"/>
    <property type="project" value="InterPro"/>
</dbReference>
<dbReference type="InterPro" id="IPR035901">
    <property type="entry name" value="GIY-YIG_endonuc_sf"/>
</dbReference>
<dbReference type="InterPro" id="IPR004791">
    <property type="entry name" value="UvrC"/>
</dbReference>
<dbReference type="CDD" id="cd10434">
    <property type="entry name" value="GIY-YIG_UvrC_Cho"/>
    <property type="match status" value="1"/>
</dbReference>
<feature type="domain" description="GIY-YIG" evidence="8">
    <location>
        <begin position="17"/>
        <end position="101"/>
    </location>
</feature>
<evidence type="ECO:0000256" key="4">
    <source>
        <dbReference type="ARBA" id="ARBA00022881"/>
    </source>
</evidence>
<dbReference type="Gene3D" id="3.30.420.340">
    <property type="entry name" value="UvrC, RNAse H endonuclease domain"/>
    <property type="match status" value="1"/>
</dbReference>
<dbReference type="PROSITE" id="PS50164">
    <property type="entry name" value="GIY_YIG"/>
    <property type="match status" value="1"/>
</dbReference>
<dbReference type="GO" id="GO:0006289">
    <property type="term" value="P:nucleotide-excision repair"/>
    <property type="evidence" value="ECO:0007669"/>
    <property type="project" value="InterPro"/>
</dbReference>
<name>A0A484IFU6_9ARCH</name>
<dbReference type="Gene3D" id="3.40.1440.10">
    <property type="entry name" value="GIY-YIG endonuclease"/>
    <property type="match status" value="1"/>
</dbReference>
<dbReference type="GO" id="GO:0009380">
    <property type="term" value="C:excinuclease repair complex"/>
    <property type="evidence" value="ECO:0007669"/>
    <property type="project" value="InterPro"/>
</dbReference>
<accession>A0A484IFU6</accession>
<sequence>MQMNSSKANYMTYPYPSEPGVYLMKDNNQNVIYIGKAKNLKKRIKSYFTNSNSSSLDRVNWKTNLLVSRIKNIDYIITDNEIEAFLLESNLIKKYRPIFNIELKDQQRYTYLRITDEKFPRLKVARRNRNGEFTETKGEIIGPFVKGSSRYLSVGLLRKMFKIRICNTLPKKECLEYHIGNCDAPCINMITEEKYKENIISLKKILKNNDNLKSFYNELENEMKIASEMQDYEKAIYIRDTLHRLKNILQYQKMENNVSQNTIEEYIGIIEDNNEGAAHVMTLMSKNGVINDMKKYQFDLLGDNTIESFISQYYLTSSIIPSTIYINREIEEKEKLQEILFELTNVKMKIIPIREEIKIEDHLSENNLQNKWDIMQLILSNLRTYMSKRHEPELDELMHILNLSKLPYVIDCFDVSNFGNEYAVGACTRFVNSIPSKNGYRRFKIKSINHQNDFGMIEEIVKRRYGINEKSDQVFSEIKRDRAPDLIVIDGGKGHLNVALKTLEKIGLGHIECISLAKENEEIYTRFSDKPVVIPKNQKSLKILQHIRDESHRFGLNYNIALRRKKLIQ</sequence>
<dbReference type="InterPro" id="IPR001162">
    <property type="entry name" value="UvrC_RNase_H_dom"/>
</dbReference>
<evidence type="ECO:0000313" key="11">
    <source>
        <dbReference type="Proteomes" id="UP000294299"/>
    </source>
</evidence>
<evidence type="ECO:0000256" key="3">
    <source>
        <dbReference type="ARBA" id="ARBA00022769"/>
    </source>
</evidence>
<dbReference type="SUPFAM" id="SSF82771">
    <property type="entry name" value="GIY-YIG endonuclease"/>
    <property type="match status" value="1"/>
</dbReference>
<evidence type="ECO:0000313" key="10">
    <source>
        <dbReference type="EMBL" id="VFJ15029.1"/>
    </source>
</evidence>
<dbReference type="PANTHER" id="PTHR30562">
    <property type="entry name" value="UVRC/OXIDOREDUCTASE"/>
    <property type="match status" value="1"/>
</dbReference>
<reference evidence="10 11" key="1">
    <citation type="submission" date="2019-02" db="EMBL/GenBank/DDBJ databases">
        <authorList>
            <person name="Lehtovirta-Morley E L."/>
        </authorList>
    </citation>
    <scope>NUCLEOTIDE SEQUENCE [LARGE SCALE GENOMIC DNA]</scope>
    <source>
        <strain evidence="10">NFRAN1</strain>
    </source>
</reference>
<keyword evidence="3" id="KW-0228">DNA excision</keyword>
<keyword evidence="5" id="KW-0234">DNA repair</keyword>
<keyword evidence="4" id="KW-0267">Excision nuclease</keyword>
<dbReference type="Pfam" id="PF08459">
    <property type="entry name" value="UvrC_RNaseH_dom"/>
    <property type="match status" value="1"/>
</dbReference>
<dbReference type="Pfam" id="PF22920">
    <property type="entry name" value="UvrC_RNaseH"/>
    <property type="match status" value="1"/>
</dbReference>
<dbReference type="PROSITE" id="PS50165">
    <property type="entry name" value="UVRC"/>
    <property type="match status" value="1"/>
</dbReference>
<feature type="domain" description="UvrC family homology region profile" evidence="9">
    <location>
        <begin position="307"/>
        <end position="503"/>
    </location>
</feature>
<protein>
    <submittedName>
        <fullName evidence="10">UvrABC system protein C</fullName>
    </submittedName>
</protein>
<evidence type="ECO:0000256" key="1">
    <source>
        <dbReference type="ARBA" id="ARBA00022490"/>
    </source>
</evidence>